<evidence type="ECO:0000313" key="1">
    <source>
        <dbReference type="EMBL" id="EGS20343.1"/>
    </source>
</evidence>
<reference evidence="1 2" key="1">
    <citation type="journal article" date="2011" name="Cell">
        <title>Insight into structure and assembly of the nuclear pore complex by utilizing the genome of a eukaryotic thermophile.</title>
        <authorList>
            <person name="Amlacher S."/>
            <person name="Sarges P."/>
            <person name="Flemming D."/>
            <person name="van Noort V."/>
            <person name="Kunze R."/>
            <person name="Devos D.P."/>
            <person name="Arumugam M."/>
            <person name="Bork P."/>
            <person name="Hurt E."/>
        </authorList>
    </citation>
    <scope>NUCLEOTIDE SEQUENCE [LARGE SCALE GENOMIC DNA]</scope>
    <source>
        <strain evidence="2">DSM 1495 / CBS 144.50 / IMI 039719</strain>
    </source>
</reference>
<dbReference type="GeneID" id="18256208"/>
<dbReference type="AlphaFoldDB" id="G0S3L6"/>
<dbReference type="EMBL" id="GL988041">
    <property type="protein sequence ID" value="EGS20343.1"/>
    <property type="molecule type" value="Genomic_DNA"/>
</dbReference>
<protein>
    <submittedName>
        <fullName evidence="1">Uncharacterized protein</fullName>
    </submittedName>
</protein>
<dbReference type="Proteomes" id="UP000008066">
    <property type="component" value="Unassembled WGS sequence"/>
</dbReference>
<keyword evidence="2" id="KW-1185">Reference proteome</keyword>
<evidence type="ECO:0000313" key="2">
    <source>
        <dbReference type="Proteomes" id="UP000008066"/>
    </source>
</evidence>
<sequence>MSAETRNVKTGVTIKEVNLPSKGPFQRGVPIRGFTVKAIIDRSSEYRSMGGSMVAMLVADGGRSLKDGQSALSGPRNIQPVTNESGEIVGEDITFHTMELRIDDKGEYQLRAKIEFVDGNESEVIATAKNVGRLVVN</sequence>
<dbReference type="HOGENOM" id="CLU_1864900_0_0_1"/>
<dbReference type="KEGG" id="cthr:CTHT_0021700"/>
<accession>G0S3L6</accession>
<dbReference type="RefSeq" id="XP_006692639.1">
    <property type="nucleotide sequence ID" value="XM_006692576.1"/>
</dbReference>
<gene>
    <name evidence="1" type="ORF">CTHT_0021700</name>
</gene>
<organism evidence="2">
    <name type="scientific">Chaetomium thermophilum (strain DSM 1495 / CBS 144.50 / IMI 039719)</name>
    <name type="common">Thermochaetoides thermophila</name>
    <dbReference type="NCBI Taxonomy" id="759272"/>
    <lineage>
        <taxon>Eukaryota</taxon>
        <taxon>Fungi</taxon>
        <taxon>Dikarya</taxon>
        <taxon>Ascomycota</taxon>
        <taxon>Pezizomycotina</taxon>
        <taxon>Sordariomycetes</taxon>
        <taxon>Sordariomycetidae</taxon>
        <taxon>Sordariales</taxon>
        <taxon>Chaetomiaceae</taxon>
        <taxon>Thermochaetoides</taxon>
    </lineage>
</organism>
<name>G0S3L6_CHATD</name>
<proteinExistence type="predicted"/>